<evidence type="ECO:0000256" key="1">
    <source>
        <dbReference type="ARBA" id="ARBA00004141"/>
    </source>
</evidence>
<comment type="catalytic activity">
    <reaction evidence="6">
        <text>phosphate(in) + H(+)(in) = phosphate(out) + H(+)(out)</text>
        <dbReference type="Rhea" id="RHEA:29939"/>
        <dbReference type="ChEBI" id="CHEBI:15378"/>
        <dbReference type="ChEBI" id="CHEBI:43474"/>
    </reaction>
    <physiologicalReaction direction="right-to-left" evidence="6">
        <dbReference type="Rhea" id="RHEA:29941"/>
    </physiologicalReaction>
</comment>
<dbReference type="PANTHER" id="PTHR24064">
    <property type="entry name" value="SOLUTE CARRIER FAMILY 22 MEMBER"/>
    <property type="match status" value="1"/>
</dbReference>
<evidence type="ECO:0000256" key="3">
    <source>
        <dbReference type="ARBA" id="ARBA00022989"/>
    </source>
</evidence>
<name>A0A9J5ZP06_SOLCO</name>
<keyword evidence="8" id="KW-0732">Signal</keyword>
<feature type="transmembrane region" description="Helical" evidence="7">
    <location>
        <begin position="122"/>
        <end position="140"/>
    </location>
</feature>
<reference evidence="9 10" key="1">
    <citation type="submission" date="2020-09" db="EMBL/GenBank/DDBJ databases">
        <title>De no assembly of potato wild relative species, Solanum commersonii.</title>
        <authorList>
            <person name="Cho K."/>
        </authorList>
    </citation>
    <scope>NUCLEOTIDE SEQUENCE [LARGE SCALE GENOMIC DNA]</scope>
    <source>
        <strain evidence="9">LZ3.2</strain>
        <tissue evidence="9">Leaf</tissue>
    </source>
</reference>
<dbReference type="InterPro" id="IPR005828">
    <property type="entry name" value="MFS_sugar_transport-like"/>
</dbReference>
<feature type="transmembrane region" description="Helical" evidence="7">
    <location>
        <begin position="91"/>
        <end position="110"/>
    </location>
</feature>
<sequence>MHLIWLKLNFTISQQLLLLEWDFTDAYDLFSISLVTKLLGRLYYTKPDLLKPGTLPPPVAASVTRVSPLSAPSRPAILRLARRHKMGRKKVYGMTLVLMVVCSVASGLSLGHTLRCYDHTMFLGFGLDLALVAITLYLPRSCLNTLNKKTRGAFIAAVFAMQGFGILFSGIVALITSAGFDHAYKSPTFQENAALSTVPQADYIWRIILMFGSLPAALTYYWRMKMPKQLVTTLSRERRKKSRAGHGEGTTS</sequence>
<comment type="similarity">
    <text evidence="5">Belongs to the major facilitator superfamily. Phosphate:H(+) symporter (TC 2.A.1.9) family.</text>
</comment>
<evidence type="ECO:0000256" key="2">
    <source>
        <dbReference type="ARBA" id="ARBA00022692"/>
    </source>
</evidence>
<dbReference type="Proteomes" id="UP000824120">
    <property type="component" value="Chromosome 3"/>
</dbReference>
<organism evidence="9 10">
    <name type="scientific">Solanum commersonii</name>
    <name type="common">Commerson's wild potato</name>
    <name type="synonym">Commerson's nightshade</name>
    <dbReference type="NCBI Taxonomy" id="4109"/>
    <lineage>
        <taxon>Eukaryota</taxon>
        <taxon>Viridiplantae</taxon>
        <taxon>Streptophyta</taxon>
        <taxon>Embryophyta</taxon>
        <taxon>Tracheophyta</taxon>
        <taxon>Spermatophyta</taxon>
        <taxon>Magnoliopsida</taxon>
        <taxon>eudicotyledons</taxon>
        <taxon>Gunneridae</taxon>
        <taxon>Pentapetalae</taxon>
        <taxon>asterids</taxon>
        <taxon>lamiids</taxon>
        <taxon>Solanales</taxon>
        <taxon>Solanaceae</taxon>
        <taxon>Solanoideae</taxon>
        <taxon>Solaneae</taxon>
        <taxon>Solanum</taxon>
    </lineage>
</organism>
<comment type="caution">
    <text evidence="9">The sequence shown here is derived from an EMBL/GenBank/DDBJ whole genome shotgun (WGS) entry which is preliminary data.</text>
</comment>
<feature type="transmembrane region" description="Helical" evidence="7">
    <location>
        <begin position="152"/>
        <end position="175"/>
    </location>
</feature>
<evidence type="ECO:0000256" key="7">
    <source>
        <dbReference type="SAM" id="Phobius"/>
    </source>
</evidence>
<dbReference type="GO" id="GO:0022857">
    <property type="term" value="F:transmembrane transporter activity"/>
    <property type="evidence" value="ECO:0007669"/>
    <property type="project" value="InterPro"/>
</dbReference>
<dbReference type="Pfam" id="PF00083">
    <property type="entry name" value="Sugar_tr"/>
    <property type="match status" value="1"/>
</dbReference>
<feature type="transmembrane region" description="Helical" evidence="7">
    <location>
        <begin position="203"/>
        <end position="222"/>
    </location>
</feature>
<keyword evidence="2 7" id="KW-0812">Transmembrane</keyword>
<keyword evidence="4 7" id="KW-0472">Membrane</keyword>
<evidence type="ECO:0000256" key="8">
    <source>
        <dbReference type="SAM" id="SignalP"/>
    </source>
</evidence>
<feature type="chain" id="PRO_5039926098" evidence="8">
    <location>
        <begin position="27"/>
        <end position="252"/>
    </location>
</feature>
<evidence type="ECO:0000313" key="9">
    <source>
        <dbReference type="EMBL" id="KAG5613807.1"/>
    </source>
</evidence>
<dbReference type="EMBL" id="JACXVP010000003">
    <property type="protein sequence ID" value="KAG5613807.1"/>
    <property type="molecule type" value="Genomic_DNA"/>
</dbReference>
<evidence type="ECO:0000256" key="4">
    <source>
        <dbReference type="ARBA" id="ARBA00023136"/>
    </source>
</evidence>
<dbReference type="Gene3D" id="1.20.1250.20">
    <property type="entry name" value="MFS general substrate transporter like domains"/>
    <property type="match status" value="1"/>
</dbReference>
<evidence type="ECO:0000256" key="6">
    <source>
        <dbReference type="ARBA" id="ARBA00049011"/>
    </source>
</evidence>
<dbReference type="GO" id="GO:0016020">
    <property type="term" value="C:membrane"/>
    <property type="evidence" value="ECO:0007669"/>
    <property type="project" value="UniProtKB-SubCell"/>
</dbReference>
<evidence type="ECO:0000256" key="5">
    <source>
        <dbReference type="ARBA" id="ARBA00044504"/>
    </source>
</evidence>
<keyword evidence="10" id="KW-1185">Reference proteome</keyword>
<protein>
    <submittedName>
        <fullName evidence="9">Uncharacterized protein</fullName>
    </submittedName>
</protein>
<feature type="signal peptide" evidence="8">
    <location>
        <begin position="1"/>
        <end position="26"/>
    </location>
</feature>
<gene>
    <name evidence="9" type="ORF">H5410_013631</name>
</gene>
<accession>A0A9J5ZP06</accession>
<evidence type="ECO:0000313" key="10">
    <source>
        <dbReference type="Proteomes" id="UP000824120"/>
    </source>
</evidence>
<comment type="subcellular location">
    <subcellularLocation>
        <location evidence="1">Membrane</location>
        <topology evidence="1">Multi-pass membrane protein</topology>
    </subcellularLocation>
</comment>
<dbReference type="InterPro" id="IPR036259">
    <property type="entry name" value="MFS_trans_sf"/>
</dbReference>
<dbReference type="SUPFAM" id="SSF103473">
    <property type="entry name" value="MFS general substrate transporter"/>
    <property type="match status" value="1"/>
</dbReference>
<keyword evidence="3 7" id="KW-1133">Transmembrane helix</keyword>
<proteinExistence type="inferred from homology"/>
<dbReference type="OrthoDB" id="1719989at2759"/>
<dbReference type="AlphaFoldDB" id="A0A9J5ZP06"/>